<feature type="repeat" description="TPR" evidence="1">
    <location>
        <begin position="216"/>
        <end position="249"/>
    </location>
</feature>
<keyword evidence="2" id="KW-0472">Membrane</keyword>
<dbReference type="EMBL" id="PPSL01000002">
    <property type="protein sequence ID" value="PQJ11301.1"/>
    <property type="molecule type" value="Genomic_DNA"/>
</dbReference>
<dbReference type="SUPFAM" id="SSF81901">
    <property type="entry name" value="HCP-like"/>
    <property type="match status" value="1"/>
</dbReference>
<dbReference type="GO" id="GO:0000155">
    <property type="term" value="F:phosphorelay sensor kinase activity"/>
    <property type="evidence" value="ECO:0007669"/>
    <property type="project" value="InterPro"/>
</dbReference>
<feature type="transmembrane region" description="Helical" evidence="2">
    <location>
        <begin position="407"/>
        <end position="426"/>
    </location>
</feature>
<dbReference type="InterPro" id="IPR050640">
    <property type="entry name" value="Bact_2-comp_sensor_kinase"/>
</dbReference>
<evidence type="ECO:0000256" key="1">
    <source>
        <dbReference type="PROSITE-ProRule" id="PRU00339"/>
    </source>
</evidence>
<accession>A0A2S7SXF2</accession>
<dbReference type="InterPro" id="IPR010559">
    <property type="entry name" value="Sig_transdc_His_kin_internal"/>
</dbReference>
<dbReference type="InterPro" id="IPR019734">
    <property type="entry name" value="TPR_rpt"/>
</dbReference>
<sequence length="650" mass="74133">MIICRSSISPRIFCACLWLACLLMPEKLWATKVEDSLLNQLKWEKGDTARIKILIELGDACDVDNILTYAQQVMKLCDKAIAEKHQPESFYLSGRGSALNGIGYYYSHKGETETAFQNYNAALKIFERLGDRKAAAYQLNNIAFIYINRGDVATGLEYQYRNLKVQEEIRDTLGIAYSLNNIGHLFADQHDFGNAMEHFRRSLGMFVAIHNKKGIAMAYENIGAAYSGQANRQQALAYYRKCLEIYEELGDDFYIATALGSCGYEYAKIDSQDRALSYFYRAIAIADKKHIKTIKSYISTSIARILLKRGNIDSATYYATMALTLGKEIGNLYELQKSSGVLKDIYFATGNYKGAYEMQDLELKVRDSLRNETNRKAVIAKKLQYEYDKKELQLKLDNKKKIWEKNILIYSSLCLAMVICIASLLYTRQNKLKTTVARIELEQQQYRAQMNPHFIFNCLNSIQHYIVHNDVMSANKYLSEFASLMRTTMEYNQLQAIVLQQEIAYLNSYLTLEQMRFENKFTYEISCSADVATFDVQVLPTIIQPFAENAIVHGLCYLENQGRLSVYFEKEGNYIVCKIEDNGIGRKASQEIKSRSGKTHVSQGMELVKKRLALASKLHKKSFSAEIIDKTDADGRASGTLVVLKFPLEV</sequence>
<dbReference type="SUPFAM" id="SSF55874">
    <property type="entry name" value="ATPase domain of HSP90 chaperone/DNA topoisomerase II/histidine kinase"/>
    <property type="match status" value="1"/>
</dbReference>
<dbReference type="Gene3D" id="3.30.565.10">
    <property type="entry name" value="Histidine kinase-like ATPase, C-terminal domain"/>
    <property type="match status" value="1"/>
</dbReference>
<gene>
    <name evidence="4" type="ORF">CJD36_005725</name>
</gene>
<protein>
    <recommendedName>
        <fullName evidence="3">Signal transduction histidine kinase internal region domain-containing protein</fullName>
    </recommendedName>
</protein>
<feature type="domain" description="Signal transduction histidine kinase internal region" evidence="3">
    <location>
        <begin position="442"/>
        <end position="521"/>
    </location>
</feature>
<evidence type="ECO:0000259" key="3">
    <source>
        <dbReference type="Pfam" id="PF06580"/>
    </source>
</evidence>
<dbReference type="Pfam" id="PF06580">
    <property type="entry name" value="His_kinase"/>
    <property type="match status" value="1"/>
</dbReference>
<dbReference type="Proteomes" id="UP000239872">
    <property type="component" value="Unassembled WGS sequence"/>
</dbReference>
<comment type="caution">
    <text evidence="4">The sequence shown here is derived from an EMBL/GenBank/DDBJ whole genome shotgun (WGS) entry which is preliminary data.</text>
</comment>
<dbReference type="PROSITE" id="PS50005">
    <property type="entry name" value="TPR"/>
    <property type="match status" value="1"/>
</dbReference>
<dbReference type="PANTHER" id="PTHR34220">
    <property type="entry name" value="SENSOR HISTIDINE KINASE YPDA"/>
    <property type="match status" value="1"/>
</dbReference>
<keyword evidence="5" id="KW-1185">Reference proteome</keyword>
<keyword evidence="2" id="KW-1133">Transmembrane helix</keyword>
<dbReference type="SMART" id="SM00028">
    <property type="entry name" value="TPR"/>
    <property type="match status" value="6"/>
</dbReference>
<evidence type="ECO:0000313" key="5">
    <source>
        <dbReference type="Proteomes" id="UP000239872"/>
    </source>
</evidence>
<dbReference type="InterPro" id="IPR011990">
    <property type="entry name" value="TPR-like_helical_dom_sf"/>
</dbReference>
<evidence type="ECO:0000313" key="4">
    <source>
        <dbReference type="EMBL" id="PQJ11301.1"/>
    </source>
</evidence>
<keyword evidence="1" id="KW-0802">TPR repeat</keyword>
<name>A0A2S7SXF2_9BACT</name>
<dbReference type="GO" id="GO:0016020">
    <property type="term" value="C:membrane"/>
    <property type="evidence" value="ECO:0007669"/>
    <property type="project" value="InterPro"/>
</dbReference>
<dbReference type="Gene3D" id="1.25.40.10">
    <property type="entry name" value="Tetratricopeptide repeat domain"/>
    <property type="match status" value="2"/>
</dbReference>
<dbReference type="PANTHER" id="PTHR34220:SF7">
    <property type="entry name" value="SENSOR HISTIDINE KINASE YPDA"/>
    <property type="match status" value="1"/>
</dbReference>
<dbReference type="Pfam" id="PF13424">
    <property type="entry name" value="TPR_12"/>
    <property type="match status" value="2"/>
</dbReference>
<proteinExistence type="predicted"/>
<reference evidence="4 5" key="1">
    <citation type="submission" date="2018-01" db="EMBL/GenBank/DDBJ databases">
        <title>A novel member of the phylum Bacteroidetes isolated from glacier ice.</title>
        <authorList>
            <person name="Liu Q."/>
            <person name="Xin Y.-H."/>
        </authorList>
    </citation>
    <scope>NUCLEOTIDE SEQUENCE [LARGE SCALE GENOMIC DNA]</scope>
    <source>
        <strain evidence="4 5">RB1R16</strain>
    </source>
</reference>
<organism evidence="4 5">
    <name type="scientific">Flavipsychrobacter stenotrophus</name>
    <dbReference type="NCBI Taxonomy" id="2077091"/>
    <lineage>
        <taxon>Bacteria</taxon>
        <taxon>Pseudomonadati</taxon>
        <taxon>Bacteroidota</taxon>
        <taxon>Chitinophagia</taxon>
        <taxon>Chitinophagales</taxon>
        <taxon>Chitinophagaceae</taxon>
        <taxon>Flavipsychrobacter</taxon>
    </lineage>
</organism>
<dbReference type="AlphaFoldDB" id="A0A2S7SXF2"/>
<dbReference type="InterPro" id="IPR036890">
    <property type="entry name" value="HATPase_C_sf"/>
</dbReference>
<evidence type="ECO:0000256" key="2">
    <source>
        <dbReference type="SAM" id="Phobius"/>
    </source>
</evidence>
<keyword evidence="2" id="KW-0812">Transmembrane</keyword>